<dbReference type="GO" id="GO:0006146">
    <property type="term" value="P:adenine catabolic process"/>
    <property type="evidence" value="ECO:0007669"/>
    <property type="project" value="InterPro"/>
</dbReference>
<dbReference type="SUPFAM" id="SSF51556">
    <property type="entry name" value="Metallo-dependent hydrolases"/>
    <property type="match status" value="1"/>
</dbReference>
<dbReference type="EMBL" id="QJKD01000001">
    <property type="protein sequence ID" value="PXX56908.1"/>
    <property type="molecule type" value="Genomic_DNA"/>
</dbReference>
<dbReference type="Proteomes" id="UP000248057">
    <property type="component" value="Unassembled WGS sequence"/>
</dbReference>
<dbReference type="AlphaFoldDB" id="A0A2V3YBV4"/>
<evidence type="ECO:0000256" key="4">
    <source>
        <dbReference type="ARBA" id="ARBA00023211"/>
    </source>
</evidence>
<dbReference type="Gene3D" id="3.20.20.140">
    <property type="entry name" value="Metal-dependent hydrolases"/>
    <property type="match status" value="1"/>
</dbReference>
<evidence type="ECO:0000313" key="10">
    <source>
        <dbReference type="Proteomes" id="UP000248057"/>
    </source>
</evidence>
<accession>A0A2V3YBV4</accession>
<evidence type="ECO:0000256" key="3">
    <source>
        <dbReference type="ARBA" id="ARBA00022801"/>
    </source>
</evidence>
<name>A0A2V3YBV4_9FIRM</name>
<dbReference type="RefSeq" id="WP_110321221.1">
    <property type="nucleotide sequence ID" value="NZ_QJKD01000001.1"/>
</dbReference>
<dbReference type="GeneID" id="86059564"/>
<comment type="similarity">
    <text evidence="1 6">Belongs to the metallo-dependent hydrolases superfamily. Adenine deaminase family.</text>
</comment>
<evidence type="ECO:0000256" key="2">
    <source>
        <dbReference type="ARBA" id="ARBA00012782"/>
    </source>
</evidence>
<dbReference type="Pfam" id="PF01979">
    <property type="entry name" value="Amidohydro_1"/>
    <property type="match status" value="1"/>
</dbReference>
<dbReference type="InterPro" id="IPR026912">
    <property type="entry name" value="Adenine_deam_C"/>
</dbReference>
<dbReference type="PANTHER" id="PTHR11113">
    <property type="entry name" value="N-ACETYLGLUCOSAMINE-6-PHOSPHATE DEACETYLASE"/>
    <property type="match status" value="1"/>
</dbReference>
<evidence type="ECO:0000259" key="7">
    <source>
        <dbReference type="Pfam" id="PF01979"/>
    </source>
</evidence>
<protein>
    <recommendedName>
        <fullName evidence="2 6">Adenine deaminase</fullName>
        <shortName evidence="6">Adenase</shortName>
        <shortName evidence="6">Adenine aminase</shortName>
        <ecNumber evidence="2 6">3.5.4.2</ecNumber>
    </recommendedName>
</protein>
<dbReference type="InterPro" id="IPR006679">
    <property type="entry name" value="Adenine_deam"/>
</dbReference>
<keyword evidence="4 6" id="KW-0464">Manganese</keyword>
<feature type="domain" description="Adenine deaminase C-terminal" evidence="8">
    <location>
        <begin position="457"/>
        <end position="619"/>
    </location>
</feature>
<reference evidence="9 10" key="1">
    <citation type="submission" date="2018-05" db="EMBL/GenBank/DDBJ databases">
        <title>Genomic Encyclopedia of Type Strains, Phase IV (KMG-IV): sequencing the most valuable type-strain genomes for metagenomic binning, comparative biology and taxonomic classification.</title>
        <authorList>
            <person name="Goeker M."/>
        </authorList>
    </citation>
    <scope>NUCLEOTIDE SEQUENCE [LARGE SCALE GENOMIC DNA]</scope>
    <source>
        <strain evidence="9 10">DSM 24995</strain>
    </source>
</reference>
<dbReference type="PANTHER" id="PTHR11113:SF2">
    <property type="entry name" value="ADENINE DEAMINASE"/>
    <property type="match status" value="1"/>
</dbReference>
<dbReference type="InterPro" id="IPR006680">
    <property type="entry name" value="Amidohydro-rel"/>
</dbReference>
<dbReference type="InterPro" id="IPR011059">
    <property type="entry name" value="Metal-dep_hydrolase_composite"/>
</dbReference>
<feature type="domain" description="Amidohydrolase-related" evidence="7">
    <location>
        <begin position="68"/>
        <end position="350"/>
    </location>
</feature>
<proteinExistence type="inferred from homology"/>
<comment type="catalytic activity">
    <reaction evidence="5 6">
        <text>adenine + H2O + H(+) = hypoxanthine + NH4(+)</text>
        <dbReference type="Rhea" id="RHEA:23688"/>
        <dbReference type="ChEBI" id="CHEBI:15377"/>
        <dbReference type="ChEBI" id="CHEBI:15378"/>
        <dbReference type="ChEBI" id="CHEBI:16708"/>
        <dbReference type="ChEBI" id="CHEBI:17368"/>
        <dbReference type="ChEBI" id="CHEBI:28938"/>
        <dbReference type="EC" id="3.5.4.2"/>
    </reaction>
</comment>
<evidence type="ECO:0000256" key="6">
    <source>
        <dbReference type="HAMAP-Rule" id="MF_01518"/>
    </source>
</evidence>
<dbReference type="EC" id="3.5.4.2" evidence="2 6"/>
<gene>
    <name evidence="6" type="primary">ade</name>
    <name evidence="9" type="ORF">DFR60_101212</name>
</gene>
<evidence type="ECO:0000259" key="8">
    <source>
        <dbReference type="Pfam" id="PF13382"/>
    </source>
</evidence>
<dbReference type="Gene3D" id="2.30.40.10">
    <property type="entry name" value="Urease, subunit C, domain 1"/>
    <property type="match status" value="1"/>
</dbReference>
<keyword evidence="10" id="KW-1185">Reference proteome</keyword>
<comment type="caution">
    <text evidence="9">The sequence shown here is derived from an EMBL/GenBank/DDBJ whole genome shotgun (WGS) entry which is preliminary data.</text>
</comment>
<sequence>MKVDLVIENAWVYRTFRQCFERMNIAVTGGKFFDVSPVSDFVGDSEQRVGARRGEWEAESVFDGTGKFVIPGLVDIHMHVESSMTYPEEFSRAVVPFGVTTVVADPHEIANVFGLEGILSFMEQETELDIFYGIPSSVPATRTEMETSGAEFGEKELRELLRDERVVCLGEVMNFKDLVAEGDTKSKRFLEVCGECGRKVRIEGHCPGLSGGDLAAFIRAGVDADHTEQTAESVLEKTDMGMFLELQEKSLKEEVVEVVKRKQLYENIALVTDDTMPDRLMEGHLNRIVRLAVEKGMPAEKAIYLATFTPARRMHLDDRGIIAPGKKADFVVLPDLESFVPEAVFKDGKRCMDAAAEVLENSLKKRFPDHFYSSVKCRLALASDFILPVDDFWKEEYQKEECRKEEYRKEECRKEACRNECGEEALSGKPSGSEVSNLSGTAVVNVMQIQTFGTRAKHVQREIPVQDGNLCWQEAGLCLAAVFERYGKNGNVSWGFVEHALEQKGAVATTWSHDSHNLLVLGNSVEDMVLAQNEVVHMQGGYVTASSGRVTAAAELPVGGIISDKSLPELAAEIRAVRGEIERMGYVNNNVIMSISTLSLLVSPELKLSDQGMFDVKSQRKIPLVEAFQIQEEKVVEQ</sequence>
<evidence type="ECO:0000256" key="5">
    <source>
        <dbReference type="ARBA" id="ARBA00047720"/>
    </source>
</evidence>
<comment type="cofactor">
    <cofactor evidence="6">
        <name>Mn(2+)</name>
        <dbReference type="ChEBI" id="CHEBI:29035"/>
    </cofactor>
</comment>
<evidence type="ECO:0000313" key="9">
    <source>
        <dbReference type="EMBL" id="PXX56908.1"/>
    </source>
</evidence>
<dbReference type="GO" id="GO:0000034">
    <property type="term" value="F:adenine deaminase activity"/>
    <property type="evidence" value="ECO:0007669"/>
    <property type="project" value="UniProtKB-UniRule"/>
</dbReference>
<dbReference type="SUPFAM" id="SSF51338">
    <property type="entry name" value="Composite domain of metallo-dependent hydrolases"/>
    <property type="match status" value="1"/>
</dbReference>
<evidence type="ECO:0000256" key="1">
    <source>
        <dbReference type="ARBA" id="ARBA00006773"/>
    </source>
</evidence>
<dbReference type="InterPro" id="IPR032466">
    <property type="entry name" value="Metal_Hydrolase"/>
</dbReference>
<organism evidence="9 10">
    <name type="scientific">Hungatella effluvii</name>
    <dbReference type="NCBI Taxonomy" id="1096246"/>
    <lineage>
        <taxon>Bacteria</taxon>
        <taxon>Bacillati</taxon>
        <taxon>Bacillota</taxon>
        <taxon>Clostridia</taxon>
        <taxon>Lachnospirales</taxon>
        <taxon>Lachnospiraceae</taxon>
        <taxon>Hungatella</taxon>
    </lineage>
</organism>
<dbReference type="Pfam" id="PF13382">
    <property type="entry name" value="Adenine_deam_C"/>
    <property type="match status" value="1"/>
</dbReference>
<dbReference type="HAMAP" id="MF_01518">
    <property type="entry name" value="Adenine_deamin"/>
    <property type="match status" value="1"/>
</dbReference>
<keyword evidence="3 6" id="KW-0378">Hydrolase</keyword>